<comment type="similarity">
    <text evidence="2">Belongs to the AB hydrolase superfamily. LDAH family.</text>
</comment>
<dbReference type="Proteomes" id="UP001482620">
    <property type="component" value="Unassembled WGS sequence"/>
</dbReference>
<evidence type="ECO:0000256" key="4">
    <source>
        <dbReference type="ARBA" id="ARBA00022677"/>
    </source>
</evidence>
<evidence type="ECO:0000256" key="8">
    <source>
        <dbReference type="ARBA" id="ARBA00049527"/>
    </source>
</evidence>
<dbReference type="InterPro" id="IPR029058">
    <property type="entry name" value="AB_hydrolase_fold"/>
</dbReference>
<dbReference type="InterPro" id="IPR019363">
    <property type="entry name" value="LDAH"/>
</dbReference>
<evidence type="ECO:0000313" key="9">
    <source>
        <dbReference type="EMBL" id="MEQ2222643.1"/>
    </source>
</evidence>
<name>A0ABV0SSH4_9TELE</name>
<reference evidence="9 10" key="1">
    <citation type="submission" date="2021-06" db="EMBL/GenBank/DDBJ databases">
        <authorList>
            <person name="Palmer J.M."/>
        </authorList>
    </citation>
    <scope>NUCLEOTIDE SEQUENCE [LARGE SCALE GENOMIC DNA]</scope>
    <source>
        <strain evidence="10">if_2019</strain>
        <tissue evidence="9">Muscle</tissue>
    </source>
</reference>
<evidence type="ECO:0000256" key="2">
    <source>
        <dbReference type="ARBA" id="ARBA00008300"/>
    </source>
</evidence>
<keyword evidence="5" id="KW-0378">Hydrolase</keyword>
<comment type="catalytic activity">
    <reaction evidence="8">
        <text>a cholesterol ester + H2O = cholesterol + a fatty acid + H(+)</text>
        <dbReference type="Rhea" id="RHEA:36403"/>
        <dbReference type="ChEBI" id="CHEBI:15377"/>
        <dbReference type="ChEBI" id="CHEBI:15378"/>
        <dbReference type="ChEBI" id="CHEBI:16113"/>
        <dbReference type="ChEBI" id="CHEBI:17002"/>
        <dbReference type="ChEBI" id="CHEBI:28868"/>
        <dbReference type="EC" id="3.1.1.13"/>
    </reaction>
    <physiologicalReaction direction="left-to-right" evidence="8">
        <dbReference type="Rhea" id="RHEA:36404"/>
    </physiologicalReaction>
</comment>
<sequence length="373" mass="41339">MNVIYFFTGNPGVVGFYKTFMQTLHSILGYPVWAVSHAGHCAPPDSMDMVEDASAAAKWDVFGLNGQIQHKLAFLHKHVPKGTSVVLLGHSIGCYIILEMMKRDPELKVLKAVMLFPTIERMSQTPQGKVMTPLLCQLRYLAYLPLFLLSLLPDSLTALLIRLIFSSIPSLDPCVVRPSVELLSGDCAVVHHSPTESSSLKRGTRTSIRSVHIEAYDLESIALMDQYSLEPVLSSLSLANIKTYFHDQILLLMLKVWTTCNRVSQNLDPVTCCNRVSQNLNPVTCCNRVSQNLDPVTCCNRVSQNLDPVICCNRVSQNLDPVTCCNRVGGSFTEEAAASVYRFKTRYCEHVAAWSCAAQLILGAVLCDIIWAL</sequence>
<comment type="caution">
    <text evidence="9">The sequence shown here is derived from an EMBL/GenBank/DDBJ whole genome shotgun (WGS) entry which is preliminary data.</text>
</comment>
<keyword evidence="10" id="KW-1185">Reference proteome</keyword>
<dbReference type="PANTHER" id="PTHR13390">
    <property type="entry name" value="LIPASE"/>
    <property type="match status" value="1"/>
</dbReference>
<dbReference type="PANTHER" id="PTHR13390:SF0">
    <property type="entry name" value="LIPID DROPLET-ASSOCIATED HYDROLASE"/>
    <property type="match status" value="1"/>
</dbReference>
<evidence type="ECO:0000256" key="5">
    <source>
        <dbReference type="ARBA" id="ARBA00022801"/>
    </source>
</evidence>
<evidence type="ECO:0000256" key="6">
    <source>
        <dbReference type="ARBA" id="ARBA00031924"/>
    </source>
</evidence>
<dbReference type="SUPFAM" id="SSF53474">
    <property type="entry name" value="alpha/beta-Hydrolases"/>
    <property type="match status" value="1"/>
</dbReference>
<accession>A0ABV0SSH4</accession>
<dbReference type="Pfam" id="PF10230">
    <property type="entry name" value="LIDHydrolase"/>
    <property type="match status" value="1"/>
</dbReference>
<protein>
    <recommendedName>
        <fullName evidence="3">Lipid droplet-associated hydrolase</fullName>
        <ecNumber evidence="7">3.1.1.13</ecNumber>
    </recommendedName>
    <alternativeName>
        <fullName evidence="6">Lipid droplet-associated serine hydrolase</fullName>
    </alternativeName>
</protein>
<evidence type="ECO:0000256" key="3">
    <source>
        <dbReference type="ARBA" id="ARBA00019242"/>
    </source>
</evidence>
<dbReference type="Gene3D" id="3.40.50.1820">
    <property type="entry name" value="alpha/beta hydrolase"/>
    <property type="match status" value="1"/>
</dbReference>
<dbReference type="EC" id="3.1.1.13" evidence="7"/>
<proteinExistence type="inferred from homology"/>
<gene>
    <name evidence="9" type="ORF">ILYODFUR_028393</name>
</gene>
<dbReference type="EMBL" id="JAHRIQ010003873">
    <property type="protein sequence ID" value="MEQ2222643.1"/>
    <property type="molecule type" value="Genomic_DNA"/>
</dbReference>
<keyword evidence="4" id="KW-0551">Lipid droplet</keyword>
<comment type="subcellular location">
    <subcellularLocation>
        <location evidence="1">Lipid droplet</location>
    </subcellularLocation>
</comment>
<evidence type="ECO:0000256" key="1">
    <source>
        <dbReference type="ARBA" id="ARBA00004502"/>
    </source>
</evidence>
<evidence type="ECO:0000256" key="7">
    <source>
        <dbReference type="ARBA" id="ARBA00039150"/>
    </source>
</evidence>
<organism evidence="9 10">
    <name type="scientific">Ilyodon furcidens</name>
    <name type="common">goldbreast splitfin</name>
    <dbReference type="NCBI Taxonomy" id="33524"/>
    <lineage>
        <taxon>Eukaryota</taxon>
        <taxon>Metazoa</taxon>
        <taxon>Chordata</taxon>
        <taxon>Craniata</taxon>
        <taxon>Vertebrata</taxon>
        <taxon>Euteleostomi</taxon>
        <taxon>Actinopterygii</taxon>
        <taxon>Neopterygii</taxon>
        <taxon>Teleostei</taxon>
        <taxon>Neoteleostei</taxon>
        <taxon>Acanthomorphata</taxon>
        <taxon>Ovalentaria</taxon>
        <taxon>Atherinomorphae</taxon>
        <taxon>Cyprinodontiformes</taxon>
        <taxon>Goodeidae</taxon>
        <taxon>Ilyodon</taxon>
    </lineage>
</organism>
<evidence type="ECO:0000313" key="10">
    <source>
        <dbReference type="Proteomes" id="UP001482620"/>
    </source>
</evidence>